<comment type="similarity">
    <text evidence="1">Belongs to the spermidine/spermine synthase family.</text>
</comment>
<name>A0A2H3JI06_WOLCO</name>
<dbReference type="OMA" id="GVWVGPK"/>
<proteinExistence type="inferred from homology"/>
<keyword evidence="5" id="KW-0812">Transmembrane</keyword>
<dbReference type="SUPFAM" id="SSF53335">
    <property type="entry name" value="S-adenosyl-L-methionine-dependent methyltransferases"/>
    <property type="match status" value="1"/>
</dbReference>
<feature type="transmembrane region" description="Helical" evidence="5">
    <location>
        <begin position="169"/>
        <end position="191"/>
    </location>
</feature>
<sequence length="599" mass="65165">MPAAPPAKSSVLANVVAKTISVTILLGLSLVVFAYRRSLTPLYGPVPTDLHLNKIAWAACIVGSFAPAIPIGSATLIAGILLCLMPNTAYWVAVYTGRMGDATLGPVATHMLVVVPVIALGVAIQTPGQDDTAAPQQLITLPIAQTTVMTLQDLWPAVPFVKELPDTQIFLQTGALVLVIWAVMPLLSSPAPALQSTPPSPPQMAQESSQTNFARLILIPILLFLTSTILQSPTLPQPPLEPYIHPTYPLRILSSVRSPHSGVVVVGEALPPSEDKPIQGDLHSLRYLRAGHSLVGGAWIGDMAELGREPGGELAHDEAGEPLGNSIYDAFVLQEAARLVEKPGGGERKNALVIGLGAGTAVSALMRHNVSTTIVEIDGNIYDAARQFFALPEPNIEKVVIRDARAWTRERRRALEQTAEAGLFDIVVHDVFSGGGLPPHLFTQQFWNDTKALMQSDGVLAVNFAGRLNSDSSRAIILTLESVFKSCRAFCDVADPGGNVQDVYHNWVLFCTPSTEPLKFRDSVDADYLGSTQRRRVLAHLSEREFDVDYVRNSITDARKEQYILMDAKNPLDKWQQKEALDHWGIMRQVLPDVFWETY</sequence>
<dbReference type="GO" id="GO:0016740">
    <property type="term" value="F:transferase activity"/>
    <property type="evidence" value="ECO:0007669"/>
    <property type="project" value="UniProtKB-UniRule"/>
</dbReference>
<dbReference type="PANTHER" id="PTHR43317">
    <property type="entry name" value="THERMOSPERMINE SYNTHASE ACAULIS5"/>
    <property type="match status" value="1"/>
</dbReference>
<evidence type="ECO:0000256" key="4">
    <source>
        <dbReference type="PROSITE-ProRule" id="PRU00354"/>
    </source>
</evidence>
<accession>A0A2H3JI06</accession>
<dbReference type="NCBIfam" id="NF037959">
    <property type="entry name" value="MFS_SpdSyn"/>
    <property type="match status" value="1"/>
</dbReference>
<evidence type="ECO:0000256" key="2">
    <source>
        <dbReference type="ARBA" id="ARBA00022679"/>
    </source>
</evidence>
<feature type="transmembrane region" description="Helical" evidence="5">
    <location>
        <begin position="55"/>
        <end position="84"/>
    </location>
</feature>
<keyword evidence="3 4" id="KW-0620">Polyamine biosynthesis</keyword>
<feature type="domain" description="PABS" evidence="6">
    <location>
        <begin position="349"/>
        <end position="512"/>
    </location>
</feature>
<dbReference type="Pfam" id="PF01564">
    <property type="entry name" value="Spermine_synth"/>
    <property type="match status" value="1"/>
</dbReference>
<organism evidence="7 8">
    <name type="scientific">Wolfiporia cocos (strain MD-104)</name>
    <name type="common">Brown rot fungus</name>
    <dbReference type="NCBI Taxonomy" id="742152"/>
    <lineage>
        <taxon>Eukaryota</taxon>
        <taxon>Fungi</taxon>
        <taxon>Dikarya</taxon>
        <taxon>Basidiomycota</taxon>
        <taxon>Agaricomycotina</taxon>
        <taxon>Agaricomycetes</taxon>
        <taxon>Polyporales</taxon>
        <taxon>Phaeolaceae</taxon>
        <taxon>Wolfiporia</taxon>
    </lineage>
</organism>
<keyword evidence="5" id="KW-0472">Membrane</keyword>
<dbReference type="OrthoDB" id="2016285at2759"/>
<feature type="transmembrane region" description="Helical" evidence="5">
    <location>
        <begin position="12"/>
        <end position="35"/>
    </location>
</feature>
<dbReference type="AlphaFoldDB" id="A0A2H3JI06"/>
<evidence type="ECO:0000313" key="7">
    <source>
        <dbReference type="EMBL" id="PCH41195.1"/>
    </source>
</evidence>
<protein>
    <submittedName>
        <fullName evidence="7">Spermidine synthase</fullName>
    </submittedName>
</protein>
<evidence type="ECO:0000256" key="3">
    <source>
        <dbReference type="ARBA" id="ARBA00023115"/>
    </source>
</evidence>
<evidence type="ECO:0000256" key="5">
    <source>
        <dbReference type="SAM" id="Phobius"/>
    </source>
</evidence>
<dbReference type="STRING" id="742152.A0A2H3JI06"/>
<dbReference type="InterPro" id="IPR030374">
    <property type="entry name" value="PABS"/>
</dbReference>
<dbReference type="InterPro" id="IPR029063">
    <property type="entry name" value="SAM-dependent_MTases_sf"/>
</dbReference>
<dbReference type="GO" id="GO:0006596">
    <property type="term" value="P:polyamine biosynthetic process"/>
    <property type="evidence" value="ECO:0007669"/>
    <property type="project" value="UniProtKB-UniRule"/>
</dbReference>
<reference evidence="7 8" key="1">
    <citation type="journal article" date="2012" name="Science">
        <title>The Paleozoic origin of enzymatic lignin decomposition reconstructed from 31 fungal genomes.</title>
        <authorList>
            <person name="Floudas D."/>
            <person name="Binder M."/>
            <person name="Riley R."/>
            <person name="Barry K."/>
            <person name="Blanchette R.A."/>
            <person name="Henrissat B."/>
            <person name="Martinez A.T."/>
            <person name="Otillar R."/>
            <person name="Spatafora J.W."/>
            <person name="Yadav J.S."/>
            <person name="Aerts A."/>
            <person name="Benoit I."/>
            <person name="Boyd A."/>
            <person name="Carlson A."/>
            <person name="Copeland A."/>
            <person name="Coutinho P.M."/>
            <person name="de Vries R.P."/>
            <person name="Ferreira P."/>
            <person name="Findley K."/>
            <person name="Foster B."/>
            <person name="Gaskell J."/>
            <person name="Glotzer D."/>
            <person name="Gorecki P."/>
            <person name="Heitman J."/>
            <person name="Hesse C."/>
            <person name="Hori C."/>
            <person name="Igarashi K."/>
            <person name="Jurgens J.A."/>
            <person name="Kallen N."/>
            <person name="Kersten P."/>
            <person name="Kohler A."/>
            <person name="Kuees U."/>
            <person name="Kumar T.K.A."/>
            <person name="Kuo A."/>
            <person name="LaButti K."/>
            <person name="Larrondo L.F."/>
            <person name="Lindquist E."/>
            <person name="Ling A."/>
            <person name="Lombard V."/>
            <person name="Lucas S."/>
            <person name="Lundell T."/>
            <person name="Martin R."/>
            <person name="McLaughlin D.J."/>
            <person name="Morgenstern I."/>
            <person name="Morin E."/>
            <person name="Murat C."/>
            <person name="Nagy L.G."/>
            <person name="Nolan M."/>
            <person name="Ohm R.A."/>
            <person name="Patyshakuliyeva A."/>
            <person name="Rokas A."/>
            <person name="Ruiz-Duenas F.J."/>
            <person name="Sabat G."/>
            <person name="Salamov A."/>
            <person name="Samejima M."/>
            <person name="Schmutz J."/>
            <person name="Slot J.C."/>
            <person name="St John F."/>
            <person name="Stenlid J."/>
            <person name="Sun H."/>
            <person name="Sun S."/>
            <person name="Syed K."/>
            <person name="Tsang A."/>
            <person name="Wiebenga A."/>
            <person name="Young D."/>
            <person name="Pisabarro A."/>
            <person name="Eastwood D.C."/>
            <person name="Martin F."/>
            <person name="Cullen D."/>
            <person name="Grigoriev I.V."/>
            <person name="Hibbett D.S."/>
        </authorList>
    </citation>
    <scope>NUCLEOTIDE SEQUENCE [LARGE SCALE GENOMIC DNA]</scope>
    <source>
        <strain evidence="7 8">MD-104</strain>
    </source>
</reference>
<keyword evidence="2 4" id="KW-0808">Transferase</keyword>
<gene>
    <name evidence="7" type="ORF">WOLCODRAFT_71338</name>
</gene>
<feature type="active site" description="Proton acceptor" evidence="4">
    <location>
        <position position="430"/>
    </location>
</feature>
<dbReference type="Gene3D" id="3.40.50.150">
    <property type="entry name" value="Vaccinia Virus protein VP39"/>
    <property type="match status" value="1"/>
</dbReference>
<dbReference type="Proteomes" id="UP000218811">
    <property type="component" value="Unassembled WGS sequence"/>
</dbReference>
<feature type="transmembrane region" description="Helical" evidence="5">
    <location>
        <begin position="104"/>
        <end position="124"/>
    </location>
</feature>
<evidence type="ECO:0000259" key="6">
    <source>
        <dbReference type="PROSITE" id="PS51006"/>
    </source>
</evidence>
<feature type="transmembrane region" description="Helical" evidence="5">
    <location>
        <begin position="212"/>
        <end position="230"/>
    </location>
</feature>
<keyword evidence="5" id="KW-1133">Transmembrane helix</keyword>
<evidence type="ECO:0000256" key="1">
    <source>
        <dbReference type="ARBA" id="ARBA00007867"/>
    </source>
</evidence>
<dbReference type="PANTHER" id="PTHR43317:SF1">
    <property type="entry name" value="THERMOSPERMINE SYNTHASE ACAULIS5"/>
    <property type="match status" value="1"/>
</dbReference>
<keyword evidence="8" id="KW-1185">Reference proteome</keyword>
<dbReference type="EMBL" id="KB468113">
    <property type="protein sequence ID" value="PCH41195.1"/>
    <property type="molecule type" value="Genomic_DNA"/>
</dbReference>
<dbReference type="PROSITE" id="PS51006">
    <property type="entry name" value="PABS_2"/>
    <property type="match status" value="1"/>
</dbReference>
<evidence type="ECO:0000313" key="8">
    <source>
        <dbReference type="Proteomes" id="UP000218811"/>
    </source>
</evidence>